<evidence type="ECO:0000313" key="2">
    <source>
        <dbReference type="EMBL" id="CAF1446884.1"/>
    </source>
</evidence>
<dbReference type="EMBL" id="CAJNOJ010000433">
    <property type="protein sequence ID" value="CAF1446884.1"/>
    <property type="molecule type" value="Genomic_DNA"/>
</dbReference>
<evidence type="ECO:0000313" key="1">
    <source>
        <dbReference type="EMBL" id="CAF1426851.1"/>
    </source>
</evidence>
<dbReference type="EMBL" id="CAJNOR010003572">
    <property type="protein sequence ID" value="CAF1426851.1"/>
    <property type="molecule type" value="Genomic_DNA"/>
</dbReference>
<sequence>MHVGPSCRVHGSYPEHEAATAALPRQILRAVQIDVYLLNCHLRIKTGKTKLQQVELSTVFPPYVALIFRPASAAVEPRLNSYSIQ</sequence>
<proteinExistence type="predicted"/>
<dbReference type="Proteomes" id="UP000663852">
    <property type="component" value="Unassembled WGS sequence"/>
</dbReference>
<comment type="caution">
    <text evidence="1">The sequence shown here is derived from an EMBL/GenBank/DDBJ whole genome shotgun (WGS) entry which is preliminary data.</text>
</comment>
<dbReference type="AlphaFoldDB" id="A0A815MS53"/>
<dbReference type="Proteomes" id="UP000663828">
    <property type="component" value="Unassembled WGS sequence"/>
</dbReference>
<reference evidence="1" key="1">
    <citation type="submission" date="2021-02" db="EMBL/GenBank/DDBJ databases">
        <authorList>
            <person name="Nowell W R."/>
        </authorList>
    </citation>
    <scope>NUCLEOTIDE SEQUENCE</scope>
</reference>
<accession>A0A815MS53</accession>
<gene>
    <name evidence="2" type="ORF">EDS130_LOCUS39267</name>
    <name evidence="1" type="ORF">XAT740_LOCUS35556</name>
</gene>
<protein>
    <submittedName>
        <fullName evidence="1">Uncharacterized protein</fullName>
    </submittedName>
</protein>
<name>A0A815MS53_ADIRI</name>
<keyword evidence="3" id="KW-1185">Reference proteome</keyword>
<organism evidence="1 3">
    <name type="scientific">Adineta ricciae</name>
    <name type="common">Rotifer</name>
    <dbReference type="NCBI Taxonomy" id="249248"/>
    <lineage>
        <taxon>Eukaryota</taxon>
        <taxon>Metazoa</taxon>
        <taxon>Spiralia</taxon>
        <taxon>Gnathifera</taxon>
        <taxon>Rotifera</taxon>
        <taxon>Eurotatoria</taxon>
        <taxon>Bdelloidea</taxon>
        <taxon>Adinetida</taxon>
        <taxon>Adinetidae</taxon>
        <taxon>Adineta</taxon>
    </lineage>
</organism>
<evidence type="ECO:0000313" key="3">
    <source>
        <dbReference type="Proteomes" id="UP000663828"/>
    </source>
</evidence>